<accession>A0A7T7CC54</accession>
<name>A0A7T7CC54_9BACI</name>
<dbReference type="EMBL" id="CP054705">
    <property type="protein sequence ID" value="QQK76519.1"/>
    <property type="molecule type" value="Genomic_DNA"/>
</dbReference>
<reference evidence="1 2" key="1">
    <citation type="submission" date="2020-06" db="EMBL/GenBank/DDBJ databases">
        <title>Genomic analysis of Salicibibacter sp. NKC5-3.</title>
        <authorList>
            <person name="Oh Y.J."/>
        </authorList>
    </citation>
    <scope>NUCLEOTIDE SEQUENCE [LARGE SCALE GENOMIC DNA]</scope>
    <source>
        <strain evidence="1 2">NKC5-3</strain>
    </source>
</reference>
<dbReference type="AlphaFoldDB" id="A0A7T7CC54"/>
<protein>
    <submittedName>
        <fullName evidence="1">Uncharacterized protein</fullName>
    </submittedName>
</protein>
<dbReference type="KEGG" id="scia:HUG15_13730"/>
<evidence type="ECO:0000313" key="1">
    <source>
        <dbReference type="EMBL" id="QQK76519.1"/>
    </source>
</evidence>
<keyword evidence="2" id="KW-1185">Reference proteome</keyword>
<proteinExistence type="predicted"/>
<gene>
    <name evidence="1" type="ORF">HUG15_13730</name>
</gene>
<evidence type="ECO:0000313" key="2">
    <source>
        <dbReference type="Proteomes" id="UP000595823"/>
    </source>
</evidence>
<sequence length="58" mass="6780">MQFLQLNNHRNLKKQCSLEELKETNRQPLRRFVSFASGSTYRYRVQVPNAAVQPVSIS</sequence>
<dbReference type="Proteomes" id="UP000595823">
    <property type="component" value="Chromosome"/>
</dbReference>
<organism evidence="1 2">
    <name type="scientific">Salicibibacter cibarius</name>
    <dbReference type="NCBI Taxonomy" id="2743000"/>
    <lineage>
        <taxon>Bacteria</taxon>
        <taxon>Bacillati</taxon>
        <taxon>Bacillota</taxon>
        <taxon>Bacilli</taxon>
        <taxon>Bacillales</taxon>
        <taxon>Bacillaceae</taxon>
        <taxon>Salicibibacter</taxon>
    </lineage>
</organism>